<dbReference type="InterPro" id="IPR043403">
    <property type="entry name" value="Gurken/Spitz"/>
</dbReference>
<sequence length="193" mass="20972">MHSVLVWWAAVSAAAALAGACSSSISKRPARPPRPTPGAARPPQPQPQPQPRLNVTFPTFKCKENYSQYYCLNGGVCFMVVISDSPIYNCECLSGFVGQRCEYKDLDNSYVLQSRQLMMETASIAGGVTVAVFLAILVCFGAWVRLHRRGKAPSLAEERERGHVQLVAVAVPRGTAMALCRPPELAQQALPAR</sequence>
<feature type="domain" description="EGF-like" evidence="5">
    <location>
        <begin position="58"/>
        <end position="102"/>
    </location>
</feature>
<evidence type="ECO:0000256" key="4">
    <source>
        <dbReference type="SAM" id="SignalP"/>
    </source>
</evidence>
<keyword evidence="4" id="KW-0732">Signal</keyword>
<evidence type="ECO:0000313" key="6">
    <source>
        <dbReference type="EMBL" id="GBP25836.1"/>
    </source>
</evidence>
<dbReference type="PANTHER" id="PTHR12332:SF1">
    <property type="entry name" value="KEREN-RELATED"/>
    <property type="match status" value="1"/>
</dbReference>
<feature type="compositionally biased region" description="Pro residues" evidence="2">
    <location>
        <begin position="32"/>
        <end position="50"/>
    </location>
</feature>
<keyword evidence="7" id="KW-1185">Reference proteome</keyword>
<dbReference type="GO" id="GO:0005154">
    <property type="term" value="F:epidermal growth factor receptor binding"/>
    <property type="evidence" value="ECO:0007669"/>
    <property type="project" value="InterPro"/>
</dbReference>
<feature type="signal peptide" evidence="4">
    <location>
        <begin position="1"/>
        <end position="20"/>
    </location>
</feature>
<dbReference type="PROSITE" id="PS50026">
    <property type="entry name" value="EGF_3"/>
    <property type="match status" value="1"/>
</dbReference>
<dbReference type="PROSITE" id="PS00022">
    <property type="entry name" value="EGF_1"/>
    <property type="match status" value="1"/>
</dbReference>
<organism evidence="6 7">
    <name type="scientific">Eumeta variegata</name>
    <name type="common">Bagworm moth</name>
    <name type="synonym">Eumeta japonica</name>
    <dbReference type="NCBI Taxonomy" id="151549"/>
    <lineage>
        <taxon>Eukaryota</taxon>
        <taxon>Metazoa</taxon>
        <taxon>Ecdysozoa</taxon>
        <taxon>Arthropoda</taxon>
        <taxon>Hexapoda</taxon>
        <taxon>Insecta</taxon>
        <taxon>Pterygota</taxon>
        <taxon>Neoptera</taxon>
        <taxon>Endopterygota</taxon>
        <taxon>Lepidoptera</taxon>
        <taxon>Glossata</taxon>
        <taxon>Ditrysia</taxon>
        <taxon>Tineoidea</taxon>
        <taxon>Psychidae</taxon>
        <taxon>Oiketicinae</taxon>
        <taxon>Eumeta</taxon>
    </lineage>
</organism>
<dbReference type="Proteomes" id="UP000299102">
    <property type="component" value="Unassembled WGS sequence"/>
</dbReference>
<dbReference type="STRING" id="151549.A0A4C1UIR9"/>
<feature type="chain" id="PRO_5020033231" evidence="4">
    <location>
        <begin position="21"/>
        <end position="193"/>
    </location>
</feature>
<evidence type="ECO:0000259" key="5">
    <source>
        <dbReference type="PROSITE" id="PS50026"/>
    </source>
</evidence>
<dbReference type="PROSITE" id="PS01186">
    <property type="entry name" value="EGF_2"/>
    <property type="match status" value="1"/>
</dbReference>
<name>A0A4C1UIR9_EUMVA</name>
<reference evidence="6 7" key="1">
    <citation type="journal article" date="2019" name="Commun. Biol.">
        <title>The bagworm genome reveals a unique fibroin gene that provides high tensile strength.</title>
        <authorList>
            <person name="Kono N."/>
            <person name="Nakamura H."/>
            <person name="Ohtoshi R."/>
            <person name="Tomita M."/>
            <person name="Numata K."/>
            <person name="Arakawa K."/>
        </authorList>
    </citation>
    <scope>NUCLEOTIDE SEQUENCE [LARGE SCALE GENOMIC DNA]</scope>
</reference>
<keyword evidence="1" id="KW-1015">Disulfide bond</keyword>
<dbReference type="SUPFAM" id="SSF57196">
    <property type="entry name" value="EGF/Laminin"/>
    <property type="match status" value="1"/>
</dbReference>
<evidence type="ECO:0000256" key="1">
    <source>
        <dbReference type="PROSITE-ProRule" id="PRU00076"/>
    </source>
</evidence>
<protein>
    <submittedName>
        <fullName evidence="6">Protein spitz</fullName>
    </submittedName>
</protein>
<dbReference type="AlphaFoldDB" id="A0A4C1UIR9"/>
<proteinExistence type="predicted"/>
<keyword evidence="1" id="KW-0245">EGF-like domain</keyword>
<feature type="region of interest" description="Disordered" evidence="2">
    <location>
        <begin position="24"/>
        <end position="51"/>
    </location>
</feature>
<dbReference type="Pfam" id="PF00008">
    <property type="entry name" value="EGF"/>
    <property type="match status" value="1"/>
</dbReference>
<accession>A0A4C1UIR9</accession>
<dbReference type="InterPro" id="IPR000742">
    <property type="entry name" value="EGF"/>
</dbReference>
<feature type="transmembrane region" description="Helical" evidence="3">
    <location>
        <begin position="122"/>
        <end position="144"/>
    </location>
</feature>
<dbReference type="PANTHER" id="PTHR12332">
    <property type="entry name" value="KEREN-RELATED"/>
    <property type="match status" value="1"/>
</dbReference>
<keyword evidence="3" id="KW-1133">Transmembrane helix</keyword>
<dbReference type="Gene3D" id="2.10.25.10">
    <property type="entry name" value="Laminin"/>
    <property type="match status" value="1"/>
</dbReference>
<evidence type="ECO:0000313" key="7">
    <source>
        <dbReference type="Proteomes" id="UP000299102"/>
    </source>
</evidence>
<comment type="caution">
    <text evidence="6">The sequence shown here is derived from an EMBL/GenBank/DDBJ whole genome shotgun (WGS) entry which is preliminary data.</text>
</comment>
<keyword evidence="3" id="KW-0812">Transmembrane</keyword>
<dbReference type="EMBL" id="BGZK01000173">
    <property type="protein sequence ID" value="GBP25836.1"/>
    <property type="molecule type" value="Genomic_DNA"/>
</dbReference>
<evidence type="ECO:0000256" key="2">
    <source>
        <dbReference type="SAM" id="MobiDB-lite"/>
    </source>
</evidence>
<feature type="disulfide bond" evidence="1">
    <location>
        <begin position="92"/>
        <end position="101"/>
    </location>
</feature>
<keyword evidence="3" id="KW-0472">Membrane</keyword>
<gene>
    <name evidence="6" type="primary">spi</name>
    <name evidence="6" type="ORF">EVAR_81715_1</name>
</gene>
<dbReference type="GO" id="GO:0048018">
    <property type="term" value="F:receptor ligand activity"/>
    <property type="evidence" value="ECO:0007669"/>
    <property type="project" value="InterPro"/>
</dbReference>
<dbReference type="OrthoDB" id="6233064at2759"/>
<comment type="caution">
    <text evidence="1">Lacks conserved residue(s) required for the propagation of feature annotation.</text>
</comment>
<evidence type="ECO:0000256" key="3">
    <source>
        <dbReference type="SAM" id="Phobius"/>
    </source>
</evidence>
<dbReference type="CDD" id="cd00054">
    <property type="entry name" value="EGF_CA"/>
    <property type="match status" value="1"/>
</dbReference>
<dbReference type="GO" id="GO:0007173">
    <property type="term" value="P:epidermal growth factor receptor signaling pathway"/>
    <property type="evidence" value="ECO:0007669"/>
    <property type="project" value="InterPro"/>
</dbReference>